<dbReference type="GO" id="GO:0004674">
    <property type="term" value="F:protein serine/threonine kinase activity"/>
    <property type="evidence" value="ECO:0007669"/>
    <property type="project" value="UniProtKB-KW"/>
</dbReference>
<keyword evidence="2" id="KW-0723">Serine/threonine-protein kinase</keyword>
<dbReference type="PANTHER" id="PTHR47985">
    <property type="entry name" value="OS07G0668900 PROTEIN"/>
    <property type="match status" value="1"/>
</dbReference>
<comment type="caution">
    <text evidence="5">The sequence shown here is derived from an EMBL/GenBank/DDBJ whole genome shotgun (WGS) entry which is preliminary data.</text>
</comment>
<feature type="domain" description="Protein kinase" evidence="4">
    <location>
        <begin position="58"/>
        <end position="311"/>
    </location>
</feature>
<protein>
    <recommendedName>
        <fullName evidence="4">Protein kinase domain-containing protein</fullName>
    </recommendedName>
</protein>
<evidence type="ECO:0000313" key="5">
    <source>
        <dbReference type="EMBL" id="KAI3879162.1"/>
    </source>
</evidence>
<evidence type="ECO:0000259" key="4">
    <source>
        <dbReference type="PROSITE" id="PS50011"/>
    </source>
</evidence>
<dbReference type="PANTHER" id="PTHR47985:SF44">
    <property type="entry name" value="SERINE_THREONINE-PROTEIN KINASE PBS1"/>
    <property type="match status" value="1"/>
</dbReference>
<keyword evidence="3" id="KW-0472">Membrane</keyword>
<dbReference type="SUPFAM" id="SSF56112">
    <property type="entry name" value="Protein kinase-like (PK-like)"/>
    <property type="match status" value="1"/>
</dbReference>
<name>A0AAD4S9N8_9MAGN</name>
<keyword evidence="2" id="KW-0418">Kinase</keyword>
<dbReference type="PROSITE" id="PS50011">
    <property type="entry name" value="PROTEIN_KINASE_DOM"/>
    <property type="match status" value="1"/>
</dbReference>
<evidence type="ECO:0000313" key="6">
    <source>
        <dbReference type="Proteomes" id="UP001202328"/>
    </source>
</evidence>
<dbReference type="Gene3D" id="3.30.200.20">
    <property type="entry name" value="Phosphorylase Kinase, domain 1"/>
    <property type="match status" value="1"/>
</dbReference>
<dbReference type="Pfam" id="PF00069">
    <property type="entry name" value="Pkinase"/>
    <property type="match status" value="1"/>
</dbReference>
<evidence type="ECO:0000256" key="3">
    <source>
        <dbReference type="ARBA" id="ARBA00023136"/>
    </source>
</evidence>
<gene>
    <name evidence="5" type="ORF">MKW98_028729</name>
</gene>
<keyword evidence="2" id="KW-0808">Transferase</keyword>
<sequence length="311" mass="35512">MENFNLVKEMKPSETKHRRTWQKKLIFRFGGSSSNNAEDYTGITKFKFQELAAATKNFASESLLGEGEYGRTFKGCLQRSGQDVAIRQVDVDSIHKIYSGHEQTMFSTIHMCSLLHHPNIVDLIGCSINDKNQMFLVYEFIYMKKPLDWNTRMKIAAGAAKGLKYLHDKFNPPAVHGNIKPSNILIGEGYEPKLSDFLVLKERIPEHDESSYASFGLVLLELISGRKEERKPSLVEWAKRKLVYGKEFTAVADPLLNGHYPEQGLCQALTLAAECLRREDVSRPHIGYVAVGSIEKEKPRELWQHAWFDFI</sequence>
<organism evidence="5 6">
    <name type="scientific">Papaver atlanticum</name>
    <dbReference type="NCBI Taxonomy" id="357466"/>
    <lineage>
        <taxon>Eukaryota</taxon>
        <taxon>Viridiplantae</taxon>
        <taxon>Streptophyta</taxon>
        <taxon>Embryophyta</taxon>
        <taxon>Tracheophyta</taxon>
        <taxon>Spermatophyta</taxon>
        <taxon>Magnoliopsida</taxon>
        <taxon>Ranunculales</taxon>
        <taxon>Papaveraceae</taxon>
        <taxon>Papaveroideae</taxon>
        <taxon>Papaver</taxon>
    </lineage>
</organism>
<dbReference type="InterPro" id="IPR000719">
    <property type="entry name" value="Prot_kinase_dom"/>
</dbReference>
<dbReference type="Gene3D" id="1.10.510.10">
    <property type="entry name" value="Transferase(Phosphotransferase) domain 1"/>
    <property type="match status" value="2"/>
</dbReference>
<dbReference type="EMBL" id="JAJJMB010012264">
    <property type="protein sequence ID" value="KAI3879162.1"/>
    <property type="molecule type" value="Genomic_DNA"/>
</dbReference>
<keyword evidence="6" id="KW-1185">Reference proteome</keyword>
<dbReference type="InterPro" id="IPR011009">
    <property type="entry name" value="Kinase-like_dom_sf"/>
</dbReference>
<evidence type="ECO:0000256" key="1">
    <source>
        <dbReference type="ARBA" id="ARBA00004370"/>
    </source>
</evidence>
<dbReference type="GO" id="GO:0016020">
    <property type="term" value="C:membrane"/>
    <property type="evidence" value="ECO:0007669"/>
    <property type="project" value="UniProtKB-SubCell"/>
</dbReference>
<dbReference type="Proteomes" id="UP001202328">
    <property type="component" value="Unassembled WGS sequence"/>
</dbReference>
<comment type="subcellular location">
    <subcellularLocation>
        <location evidence="1">Membrane</location>
    </subcellularLocation>
</comment>
<proteinExistence type="predicted"/>
<reference evidence="5" key="1">
    <citation type="submission" date="2022-04" db="EMBL/GenBank/DDBJ databases">
        <title>A functionally conserved STORR gene fusion in Papaver species that diverged 16.8 million years ago.</title>
        <authorList>
            <person name="Catania T."/>
        </authorList>
    </citation>
    <scope>NUCLEOTIDE SEQUENCE</scope>
    <source>
        <strain evidence="5">S-188037</strain>
    </source>
</reference>
<dbReference type="GO" id="GO:0005524">
    <property type="term" value="F:ATP binding"/>
    <property type="evidence" value="ECO:0007669"/>
    <property type="project" value="InterPro"/>
</dbReference>
<evidence type="ECO:0000256" key="2">
    <source>
        <dbReference type="ARBA" id="ARBA00022527"/>
    </source>
</evidence>
<accession>A0AAD4S9N8</accession>
<dbReference type="AlphaFoldDB" id="A0AAD4S9N8"/>